<sequence length="96" mass="11270">ILLTIFFLAVIYMIYCCLSRAQNELKMIMYRQGISGPNPMFLLGNLLHMKKITATAAKIKSPINHNLELRFFPYFGEWKKKYGKKFVYWLGMEAVL</sequence>
<proteinExistence type="predicted"/>
<organism evidence="2">
    <name type="scientific">Pinus taeda</name>
    <name type="common">Loblolly pine</name>
    <dbReference type="NCBI Taxonomy" id="3352"/>
    <lineage>
        <taxon>Eukaryota</taxon>
        <taxon>Viridiplantae</taxon>
        <taxon>Streptophyta</taxon>
        <taxon>Embryophyta</taxon>
        <taxon>Tracheophyta</taxon>
        <taxon>Spermatophyta</taxon>
        <taxon>Pinopsida</taxon>
        <taxon>Pinidae</taxon>
        <taxon>Conifers I</taxon>
        <taxon>Pinales</taxon>
        <taxon>Pinaceae</taxon>
        <taxon>Pinus</taxon>
        <taxon>Pinus subgen. Pinus</taxon>
    </lineage>
</organism>
<name>K7NRJ0_PINTA</name>
<feature type="non-terminal residue" evidence="2">
    <location>
        <position position="96"/>
    </location>
</feature>
<dbReference type="EMBL" id="JQ022342">
    <property type="protein sequence ID" value="AEX13343.1"/>
    <property type="molecule type" value="Genomic_DNA"/>
</dbReference>
<keyword evidence="1" id="KW-0732">Signal</keyword>
<reference evidence="2" key="1">
    <citation type="submission" date="2011-11" db="EMBL/GenBank/DDBJ databases">
        <title>Nucleotide Diversity and Divergence in the Loblolly Pine Gene Space.</title>
        <authorList>
            <person name="Neale D.B."/>
            <person name="Wegrzyn J.L."/>
            <person name="Lee J.M."/>
            <person name="Eckert A.J."/>
            <person name="Liechty J.D."/>
            <person name="Stevens K.A."/>
            <person name="Langley C.H."/>
        </authorList>
    </citation>
    <scope>NUCLEOTIDE SEQUENCE</scope>
    <source>
        <strain evidence="2">7391</strain>
        <tissue evidence="2">Megagametophyte</tissue>
    </source>
</reference>
<protein>
    <recommendedName>
        <fullName evidence="3">Cytochrome P450</fullName>
    </recommendedName>
</protein>
<dbReference type="AlphaFoldDB" id="K7NRJ0"/>
<feature type="signal peptide" evidence="1">
    <location>
        <begin position="1"/>
        <end position="21"/>
    </location>
</feature>
<feature type="chain" id="PRO_5003909024" description="Cytochrome P450" evidence="1">
    <location>
        <begin position="22"/>
        <end position="96"/>
    </location>
</feature>
<evidence type="ECO:0000313" key="2">
    <source>
        <dbReference type="EMBL" id="AEX13343.1"/>
    </source>
</evidence>
<accession>K7NRJ0</accession>
<feature type="non-terminal residue" evidence="2">
    <location>
        <position position="1"/>
    </location>
</feature>
<gene>
    <name evidence="2" type="ORF">CL4462Contig1_03</name>
</gene>
<evidence type="ECO:0008006" key="3">
    <source>
        <dbReference type="Google" id="ProtNLM"/>
    </source>
</evidence>
<evidence type="ECO:0000256" key="1">
    <source>
        <dbReference type="SAM" id="SignalP"/>
    </source>
</evidence>